<evidence type="ECO:0000259" key="9">
    <source>
        <dbReference type="PROSITE" id="PS51371"/>
    </source>
</evidence>
<dbReference type="GO" id="GO:0016020">
    <property type="term" value="C:membrane"/>
    <property type="evidence" value="ECO:0007669"/>
    <property type="project" value="UniProtKB-SubCell"/>
</dbReference>
<keyword evidence="5 7" id="KW-0472">Membrane</keyword>
<evidence type="ECO:0000256" key="4">
    <source>
        <dbReference type="ARBA" id="ARBA00022989"/>
    </source>
</evidence>
<evidence type="ECO:0000256" key="2">
    <source>
        <dbReference type="ARBA" id="ARBA00022692"/>
    </source>
</evidence>
<keyword evidence="3" id="KW-0677">Repeat</keyword>
<dbReference type="PROSITE" id="PS51371">
    <property type="entry name" value="CBS"/>
    <property type="match status" value="1"/>
</dbReference>
<evidence type="ECO:0000313" key="12">
    <source>
        <dbReference type="Proteomes" id="UP000789831"/>
    </source>
</evidence>
<dbReference type="PANTHER" id="PTHR12064:SF90">
    <property type="entry name" value="CNNM TRANSMEMBRANE DOMAIN-CONTAINING PROTEIN"/>
    <property type="match status" value="1"/>
</dbReference>
<dbReference type="OrthoDB" id="5353557at2759"/>
<dbReference type="InterPro" id="IPR002550">
    <property type="entry name" value="CNNM"/>
</dbReference>
<accession>A0A9N8W9G8</accession>
<organism evidence="11 12">
    <name type="scientific">Ambispora gerdemannii</name>
    <dbReference type="NCBI Taxonomy" id="144530"/>
    <lineage>
        <taxon>Eukaryota</taxon>
        <taxon>Fungi</taxon>
        <taxon>Fungi incertae sedis</taxon>
        <taxon>Mucoromycota</taxon>
        <taxon>Glomeromycotina</taxon>
        <taxon>Glomeromycetes</taxon>
        <taxon>Archaeosporales</taxon>
        <taxon>Ambisporaceae</taxon>
        <taxon>Ambispora</taxon>
    </lineage>
</organism>
<proteinExistence type="predicted"/>
<feature type="domain" description="CBS" evidence="9">
    <location>
        <begin position="235"/>
        <end position="297"/>
    </location>
</feature>
<feature type="transmembrane region" description="Helical" evidence="8">
    <location>
        <begin position="61"/>
        <end position="81"/>
    </location>
</feature>
<feature type="transmembrane region" description="Helical" evidence="8">
    <location>
        <begin position="88"/>
        <end position="109"/>
    </location>
</feature>
<evidence type="ECO:0000256" key="8">
    <source>
        <dbReference type="SAM" id="Phobius"/>
    </source>
</evidence>
<name>A0A9N8W9G8_9GLOM</name>
<evidence type="ECO:0000256" key="3">
    <source>
        <dbReference type="ARBA" id="ARBA00022737"/>
    </source>
</evidence>
<dbReference type="PANTHER" id="PTHR12064">
    <property type="entry name" value="METAL TRANSPORTER CNNM"/>
    <property type="match status" value="1"/>
</dbReference>
<evidence type="ECO:0000313" key="11">
    <source>
        <dbReference type="EMBL" id="CAG8476738.1"/>
    </source>
</evidence>
<dbReference type="InterPro" id="IPR046342">
    <property type="entry name" value="CBS_dom_sf"/>
</dbReference>
<dbReference type="EMBL" id="CAJVPL010000272">
    <property type="protein sequence ID" value="CAG8476738.1"/>
    <property type="molecule type" value="Genomic_DNA"/>
</dbReference>
<reference evidence="11" key="1">
    <citation type="submission" date="2021-06" db="EMBL/GenBank/DDBJ databases">
        <authorList>
            <person name="Kallberg Y."/>
            <person name="Tangrot J."/>
            <person name="Rosling A."/>
        </authorList>
    </citation>
    <scope>NUCLEOTIDE SEQUENCE</scope>
    <source>
        <strain evidence="11">MT106</strain>
    </source>
</reference>
<dbReference type="PROSITE" id="PS51846">
    <property type="entry name" value="CNNM"/>
    <property type="match status" value="1"/>
</dbReference>
<evidence type="ECO:0000256" key="7">
    <source>
        <dbReference type="PROSITE-ProRule" id="PRU01193"/>
    </source>
</evidence>
<dbReference type="Proteomes" id="UP000789831">
    <property type="component" value="Unassembled WGS sequence"/>
</dbReference>
<keyword evidence="2 7" id="KW-0812">Transmembrane</keyword>
<evidence type="ECO:0000256" key="1">
    <source>
        <dbReference type="ARBA" id="ARBA00004141"/>
    </source>
</evidence>
<dbReference type="GO" id="GO:0005737">
    <property type="term" value="C:cytoplasm"/>
    <property type="evidence" value="ECO:0007669"/>
    <property type="project" value="TreeGrafter"/>
</dbReference>
<protein>
    <submittedName>
        <fullName evidence="11">12672_t:CDS:1</fullName>
    </submittedName>
</protein>
<dbReference type="AlphaFoldDB" id="A0A9N8W9G8"/>
<dbReference type="Pfam" id="PF01595">
    <property type="entry name" value="CNNM"/>
    <property type="match status" value="1"/>
</dbReference>
<dbReference type="InterPro" id="IPR000644">
    <property type="entry name" value="CBS_dom"/>
</dbReference>
<dbReference type="CDD" id="cd04590">
    <property type="entry name" value="CBS_pair_CorC_HlyC_assoc"/>
    <property type="match status" value="1"/>
</dbReference>
<keyword evidence="4 7" id="KW-1133">Transmembrane helix</keyword>
<evidence type="ECO:0000259" key="10">
    <source>
        <dbReference type="PROSITE" id="PS51846"/>
    </source>
</evidence>
<dbReference type="InterPro" id="IPR045095">
    <property type="entry name" value="ACDP"/>
</dbReference>
<sequence length="353" mass="39020">MSLDETNLHILAASGNTKERKYAARIQPIRKNGHLLLVTLLLSNVLINETLPIIMDDIIGGGVIAILISSGLIVIFGEIIPQAVCSKYGLAIGAFFAWPVRFVVSYPIARLLDTILGKEKGLIYCRAELKELIKYHESSTLHGGDLVTDTVTIMRGAIDLQEKIVENAMTSIKRTFMISYDDAILDRKTLEVIVASGHSRIPVYEGTRENIIGALLTNSLILYSPSEAAPLRTCVINTIPTVEADLPLFEMLNIFQEGRSHIAIVVKSKRERKSSPIGIITLEDVLEELIQEEIYDETDKYVGLTVRLETGGEGRRGRGKFKSIAIRSRSQPVTGPRVNEATPLLQIQPHILL</sequence>
<keyword evidence="12" id="KW-1185">Reference proteome</keyword>
<dbReference type="FunFam" id="3.10.580.10:FF:000006">
    <property type="entry name" value="DUF21 and CBS domain protein"/>
    <property type="match status" value="1"/>
</dbReference>
<dbReference type="SUPFAM" id="SSF54631">
    <property type="entry name" value="CBS-domain pair"/>
    <property type="match status" value="1"/>
</dbReference>
<dbReference type="Pfam" id="PF00571">
    <property type="entry name" value="CBS"/>
    <property type="match status" value="1"/>
</dbReference>
<dbReference type="Gene3D" id="3.10.580.10">
    <property type="entry name" value="CBS-domain"/>
    <property type="match status" value="1"/>
</dbReference>
<dbReference type="GO" id="GO:0010960">
    <property type="term" value="P:magnesium ion homeostasis"/>
    <property type="evidence" value="ECO:0007669"/>
    <property type="project" value="InterPro"/>
</dbReference>
<dbReference type="GO" id="GO:0030026">
    <property type="term" value="P:intracellular manganese ion homeostasis"/>
    <property type="evidence" value="ECO:0007669"/>
    <property type="project" value="TreeGrafter"/>
</dbReference>
<gene>
    <name evidence="11" type="ORF">AGERDE_LOCUS3018</name>
</gene>
<dbReference type="InterPro" id="IPR044751">
    <property type="entry name" value="Ion_transp-like_CBS"/>
</dbReference>
<feature type="domain" description="CNNM transmembrane" evidence="10">
    <location>
        <begin position="1"/>
        <end position="150"/>
    </location>
</feature>
<keyword evidence="6" id="KW-0129">CBS domain</keyword>
<evidence type="ECO:0000256" key="6">
    <source>
        <dbReference type="PROSITE-ProRule" id="PRU00703"/>
    </source>
</evidence>
<comment type="subcellular location">
    <subcellularLocation>
        <location evidence="1">Membrane</location>
        <topology evidence="1">Multi-pass membrane protein</topology>
    </subcellularLocation>
</comment>
<comment type="caution">
    <text evidence="11">The sequence shown here is derived from an EMBL/GenBank/DDBJ whole genome shotgun (WGS) entry which is preliminary data.</text>
</comment>
<feature type="transmembrane region" description="Helical" evidence="8">
    <location>
        <begin position="35"/>
        <end position="55"/>
    </location>
</feature>
<evidence type="ECO:0000256" key="5">
    <source>
        <dbReference type="ARBA" id="ARBA00023136"/>
    </source>
</evidence>